<proteinExistence type="predicted"/>
<evidence type="ECO:0000313" key="2">
    <source>
        <dbReference type="Proteomes" id="UP000050525"/>
    </source>
</evidence>
<sequence>MPLGWVDSMPPHAGKEPVDLLLYTTRPTDVGTVSMVCTHLENTASFSSRRRDLKDGVSMPVMTKALPWKAQSFYLGVARIMGYQQGPPESPCLFFRSSSLSPHCSCHSSSSFHSRRASQEFPSHSRTEICLHERIIGTENKHSAYQSHGYCRNFQKETCFENMTA</sequence>
<name>A0A151NNQ9_ALLMI</name>
<reference evidence="1 2" key="1">
    <citation type="journal article" date="2012" name="Genome Biol.">
        <title>Sequencing three crocodilian genomes to illuminate the evolution of archosaurs and amniotes.</title>
        <authorList>
            <person name="St John J.A."/>
            <person name="Braun E.L."/>
            <person name="Isberg S.R."/>
            <person name="Miles L.G."/>
            <person name="Chong A.Y."/>
            <person name="Gongora J."/>
            <person name="Dalzell P."/>
            <person name="Moran C."/>
            <person name="Bed'hom B."/>
            <person name="Abzhanov A."/>
            <person name="Burgess S.C."/>
            <person name="Cooksey A.M."/>
            <person name="Castoe T.A."/>
            <person name="Crawford N.G."/>
            <person name="Densmore L.D."/>
            <person name="Drew J.C."/>
            <person name="Edwards S.V."/>
            <person name="Faircloth B.C."/>
            <person name="Fujita M.K."/>
            <person name="Greenwold M.J."/>
            <person name="Hoffmann F.G."/>
            <person name="Howard J.M."/>
            <person name="Iguchi T."/>
            <person name="Janes D.E."/>
            <person name="Khan S.Y."/>
            <person name="Kohno S."/>
            <person name="de Koning A.J."/>
            <person name="Lance S.L."/>
            <person name="McCarthy F.M."/>
            <person name="McCormack J.E."/>
            <person name="Merchant M.E."/>
            <person name="Peterson D.G."/>
            <person name="Pollock D.D."/>
            <person name="Pourmand N."/>
            <person name="Raney B.J."/>
            <person name="Roessler K.A."/>
            <person name="Sanford J.R."/>
            <person name="Sawyer R.H."/>
            <person name="Schmidt C.J."/>
            <person name="Triplett E.W."/>
            <person name="Tuberville T.D."/>
            <person name="Venegas-Anaya M."/>
            <person name="Howard J.T."/>
            <person name="Jarvis E.D."/>
            <person name="Guillette L.J.Jr."/>
            <person name="Glenn T.C."/>
            <person name="Green R.E."/>
            <person name="Ray D.A."/>
        </authorList>
    </citation>
    <scope>NUCLEOTIDE SEQUENCE [LARGE SCALE GENOMIC DNA]</scope>
    <source>
        <strain evidence="1">KSC_2009_1</strain>
    </source>
</reference>
<keyword evidence="2" id="KW-1185">Reference proteome</keyword>
<gene>
    <name evidence="1" type="ORF">Y1Q_0015711</name>
</gene>
<comment type="caution">
    <text evidence="1">The sequence shown here is derived from an EMBL/GenBank/DDBJ whole genome shotgun (WGS) entry which is preliminary data.</text>
</comment>
<accession>A0A151NNQ9</accession>
<protein>
    <submittedName>
        <fullName evidence="1">Uncharacterized protein</fullName>
    </submittedName>
</protein>
<dbReference type="EMBL" id="AKHW03002524">
    <property type="protein sequence ID" value="KYO38482.1"/>
    <property type="molecule type" value="Genomic_DNA"/>
</dbReference>
<organism evidence="1 2">
    <name type="scientific">Alligator mississippiensis</name>
    <name type="common">American alligator</name>
    <dbReference type="NCBI Taxonomy" id="8496"/>
    <lineage>
        <taxon>Eukaryota</taxon>
        <taxon>Metazoa</taxon>
        <taxon>Chordata</taxon>
        <taxon>Craniata</taxon>
        <taxon>Vertebrata</taxon>
        <taxon>Euteleostomi</taxon>
        <taxon>Archelosauria</taxon>
        <taxon>Archosauria</taxon>
        <taxon>Crocodylia</taxon>
        <taxon>Alligatoridae</taxon>
        <taxon>Alligatorinae</taxon>
        <taxon>Alligator</taxon>
    </lineage>
</organism>
<dbReference type="AlphaFoldDB" id="A0A151NNQ9"/>
<evidence type="ECO:0000313" key="1">
    <source>
        <dbReference type="EMBL" id="KYO38482.1"/>
    </source>
</evidence>
<dbReference type="Proteomes" id="UP000050525">
    <property type="component" value="Unassembled WGS sequence"/>
</dbReference>